<feature type="compositionally biased region" description="Basic residues" evidence="1">
    <location>
        <begin position="96"/>
        <end position="105"/>
    </location>
</feature>
<protein>
    <submittedName>
        <fullName evidence="2">Uncharacterized protein</fullName>
    </submittedName>
</protein>
<accession>A0AAQ0IGC8</accession>
<reference evidence="2" key="1">
    <citation type="journal article" date="2021" name="Front. Microbiol.">
        <title>Presence and Characterization of a Novel cfr-Carrying Tn558 Transposon Derivative in Staphylococcus delphini Isolated From Retail Food.</title>
        <authorList>
            <person name="Zhang F."/>
            <person name="Wu S."/>
            <person name="Huang J."/>
            <person name="Yang R."/>
            <person name="Zhang J."/>
            <person name="Lei T."/>
            <person name="Dai J."/>
            <person name="Ding Y."/>
            <person name="Xue L."/>
            <person name="Wang J."/>
            <person name="Chen M."/>
            <person name="Wu Q."/>
        </authorList>
    </citation>
    <scope>NUCLEOTIDE SEQUENCE</scope>
    <source>
        <strain evidence="2">2794-1</strain>
    </source>
</reference>
<name>A0AAQ0IGC8_9STAP</name>
<organism evidence="2 3">
    <name type="scientific">Staphylococcus delphini</name>
    <dbReference type="NCBI Taxonomy" id="53344"/>
    <lineage>
        <taxon>Bacteria</taxon>
        <taxon>Bacillati</taxon>
        <taxon>Bacillota</taxon>
        <taxon>Bacilli</taxon>
        <taxon>Bacillales</taxon>
        <taxon>Staphylococcaceae</taxon>
        <taxon>Staphylococcus</taxon>
        <taxon>Staphylococcus intermedius group</taxon>
    </lineage>
</organism>
<gene>
    <name evidence="2" type="ORF">IPU22_01145</name>
</gene>
<evidence type="ECO:0000313" key="3">
    <source>
        <dbReference type="Proteomes" id="UP000675994"/>
    </source>
</evidence>
<proteinExistence type="predicted"/>
<sequence length="105" mass="12328">MKRINGNDLVACIVEGKTEKTILEMLLEDDLLFFTKENLLDQKILEIKFRNPKVSTNTYLTLSYPDTALYLIVIKDDKKDYKLPSPYSSKITKNSWSRHHQKSKY</sequence>
<dbReference type="EMBL" id="CP063367">
    <property type="protein sequence ID" value="QUM69590.1"/>
    <property type="molecule type" value="Genomic_DNA"/>
</dbReference>
<feature type="compositionally biased region" description="Polar residues" evidence="1">
    <location>
        <begin position="86"/>
        <end position="95"/>
    </location>
</feature>
<evidence type="ECO:0000256" key="1">
    <source>
        <dbReference type="SAM" id="MobiDB-lite"/>
    </source>
</evidence>
<feature type="region of interest" description="Disordered" evidence="1">
    <location>
        <begin position="83"/>
        <end position="105"/>
    </location>
</feature>
<dbReference type="Proteomes" id="UP000675994">
    <property type="component" value="Chromosome"/>
</dbReference>
<evidence type="ECO:0000313" key="2">
    <source>
        <dbReference type="EMBL" id="QUM69590.1"/>
    </source>
</evidence>
<dbReference type="AlphaFoldDB" id="A0AAQ0IGC8"/>
<dbReference type="RefSeq" id="WP_212575018.1">
    <property type="nucleotide sequence ID" value="NZ_CP063367.1"/>
</dbReference>